<keyword evidence="1" id="KW-0175">Coiled coil</keyword>
<dbReference type="AlphaFoldDB" id="A0A6F8PVX9"/>
<protein>
    <recommendedName>
        <fullName evidence="4">Methyltransferase FkbM domain-containing protein</fullName>
    </recommendedName>
</protein>
<dbReference type="KEGG" id="tse:THMIRHAS_15310"/>
<accession>A0A6F8PVX9</accession>
<dbReference type="SUPFAM" id="SSF53335">
    <property type="entry name" value="S-adenosyl-L-methionine-dependent methyltransferases"/>
    <property type="match status" value="1"/>
</dbReference>
<dbReference type="EMBL" id="AP021889">
    <property type="protein sequence ID" value="BBP46158.1"/>
    <property type="molecule type" value="Genomic_DNA"/>
</dbReference>
<organism evidence="2 3">
    <name type="scientific">Thiosulfatimonas sediminis</name>
    <dbReference type="NCBI Taxonomy" id="2675054"/>
    <lineage>
        <taxon>Bacteria</taxon>
        <taxon>Pseudomonadati</taxon>
        <taxon>Pseudomonadota</taxon>
        <taxon>Gammaproteobacteria</taxon>
        <taxon>Thiotrichales</taxon>
        <taxon>Piscirickettsiaceae</taxon>
        <taxon>Thiosulfatimonas</taxon>
    </lineage>
</organism>
<proteinExistence type="predicted"/>
<dbReference type="Proteomes" id="UP000501726">
    <property type="component" value="Chromosome"/>
</dbReference>
<evidence type="ECO:0000256" key="1">
    <source>
        <dbReference type="SAM" id="Coils"/>
    </source>
</evidence>
<feature type="coiled-coil region" evidence="1">
    <location>
        <begin position="207"/>
        <end position="259"/>
    </location>
</feature>
<dbReference type="InterPro" id="IPR029063">
    <property type="entry name" value="SAM-dependent_MTases_sf"/>
</dbReference>
<dbReference type="RefSeq" id="WP_173272512.1">
    <property type="nucleotide sequence ID" value="NZ_AP021889.1"/>
</dbReference>
<reference evidence="3" key="1">
    <citation type="submission" date="2019-11" db="EMBL/GenBank/DDBJ databases">
        <title>Isolation and characterization of two novel species in the genus Thiomicrorhabdus.</title>
        <authorList>
            <person name="Mochizuki J."/>
            <person name="Kojima H."/>
            <person name="Fukui M."/>
        </authorList>
    </citation>
    <scope>NUCLEOTIDE SEQUENCE [LARGE SCALE GENOMIC DNA]</scope>
    <source>
        <strain evidence="3">aks77</strain>
    </source>
</reference>
<sequence length="654" mass="73768">MSILITDSGKYATIVYLGAGEFAGPIDANATQWHLIEADPQKADSLEQRFADQLNVQVHPTVVAAQSGAAEWIVYNLDDYSGLYPATGLKTLYPGLREVEKQTVDAQDISQWANNLDIEPESSALLVLNIPSANSQLLTKLMQTGKLQRFNGLLCRQGKESLFTGAQNAEQLVAALAQQGYDLSSQTQDDPDFVTLNFQLNTLFAPLQKAQAQLAQSQAELSEAKKQQEALQNQLAAKNEELKQQTAVLNQKTIDLNEQTVKLKDLNATLNEQAVKLKDQTVILSSTQDLQKDLKNQLAEKDSALIAAEEQLNAKDHQISEISQALQNTKQADQAKTEQIEGLKTQLTMKEEELLQNAGHLDAFRQEQQTFQSSLIEKEQLQQQMFDKFANLEKKIEDNQANTIGLLTQNKQKTEYAERHILDAIKKGLANNILQIEAFENLNNYLNFDSRPLNFHGWPISPDIALFLIEQIEGNDYDLIIEFGSGTSTALFSKVISKQKLKHKGESLKVVTFEHNKVYFEKTKQNLESQFLADNVELTYAPLKEYQFEDQDFLYYDCSKKLMQFAKELPKEAKILILVDGPPGATGPKARFPALPYLLRDLSHCRLDLVLDDYARQEEKDVAKAWEQLLEQRSIRFVSEEEPSEKGLYFCKVN</sequence>
<evidence type="ECO:0000313" key="2">
    <source>
        <dbReference type="EMBL" id="BBP46158.1"/>
    </source>
</evidence>
<keyword evidence="3" id="KW-1185">Reference proteome</keyword>
<gene>
    <name evidence="2" type="ORF">THMIRHAS_15310</name>
</gene>
<evidence type="ECO:0008006" key="4">
    <source>
        <dbReference type="Google" id="ProtNLM"/>
    </source>
</evidence>
<name>A0A6F8PVX9_9GAMM</name>
<evidence type="ECO:0000313" key="3">
    <source>
        <dbReference type="Proteomes" id="UP000501726"/>
    </source>
</evidence>
<dbReference type="Gene3D" id="3.40.50.150">
    <property type="entry name" value="Vaccinia Virus protein VP39"/>
    <property type="match status" value="1"/>
</dbReference>